<evidence type="ECO:0000256" key="12">
    <source>
        <dbReference type="SAM" id="Phobius"/>
    </source>
</evidence>
<comment type="caution">
    <text evidence="14">The sequence shown here is derived from an EMBL/GenBank/DDBJ whole genome shotgun (WGS) entry which is preliminary data.</text>
</comment>
<dbReference type="GO" id="GO:0016020">
    <property type="term" value="C:membrane"/>
    <property type="evidence" value="ECO:0007669"/>
    <property type="project" value="UniProtKB-SubCell"/>
</dbReference>
<evidence type="ECO:0000256" key="7">
    <source>
        <dbReference type="ARBA" id="ARBA00023002"/>
    </source>
</evidence>
<dbReference type="GO" id="GO:0006457">
    <property type="term" value="P:protein folding"/>
    <property type="evidence" value="ECO:0007669"/>
    <property type="project" value="InterPro"/>
</dbReference>
<dbReference type="GO" id="GO:0015035">
    <property type="term" value="F:protein-disulfide reductase activity"/>
    <property type="evidence" value="ECO:0007669"/>
    <property type="project" value="InterPro"/>
</dbReference>
<dbReference type="PANTHER" id="PTHR43469">
    <property type="entry name" value="DISULFIDE FORMATION PROTEIN-RELATED"/>
    <property type="match status" value="1"/>
</dbReference>
<dbReference type="EMBL" id="LGIQ01000005">
    <property type="protein sequence ID" value="KNB74002.1"/>
    <property type="molecule type" value="Genomic_DNA"/>
</dbReference>
<gene>
    <name evidence="13" type="primary">dsbB</name>
    <name evidence="14" type="ORF">ADS79_08800</name>
    <name evidence="13" type="ORF">BRE01_60790</name>
</gene>
<feature type="transmembrane region" description="Helical" evidence="12">
    <location>
        <begin position="111"/>
        <end position="135"/>
    </location>
</feature>
<evidence type="ECO:0000256" key="3">
    <source>
        <dbReference type="ARBA" id="ARBA00022448"/>
    </source>
</evidence>
<feature type="transmembrane region" description="Helical" evidence="12">
    <location>
        <begin position="66"/>
        <end position="85"/>
    </location>
</feature>
<feature type="transmembrane region" description="Helical" evidence="12">
    <location>
        <begin position="41"/>
        <end position="59"/>
    </location>
</feature>
<proteinExistence type="inferred from homology"/>
<dbReference type="PATRIC" id="fig|54915.3.peg.7220"/>
<accession>A0A0K9YZE8</accession>
<dbReference type="STRING" id="54915.ADS79_08800"/>
<dbReference type="NCBIfam" id="NF002849">
    <property type="entry name" value="PRK03113.1"/>
    <property type="match status" value="1"/>
</dbReference>
<keyword evidence="8 12" id="KW-0472">Membrane</keyword>
<evidence type="ECO:0000256" key="1">
    <source>
        <dbReference type="ARBA" id="ARBA00004141"/>
    </source>
</evidence>
<evidence type="ECO:0000256" key="2">
    <source>
        <dbReference type="ARBA" id="ARBA00007602"/>
    </source>
</evidence>
<keyword evidence="9" id="KW-1015">Disulfide bond</keyword>
<dbReference type="PIRSF" id="PIRSF036659">
    <property type="entry name" value="BdbC"/>
    <property type="match status" value="1"/>
</dbReference>
<dbReference type="EMBL" id="BJON01000029">
    <property type="protein sequence ID" value="GED72377.1"/>
    <property type="molecule type" value="Genomic_DNA"/>
</dbReference>
<dbReference type="HAMAP" id="MF_00287">
    <property type="entry name" value="BdbC"/>
    <property type="match status" value="1"/>
</dbReference>
<keyword evidence="7" id="KW-0560">Oxidoreductase</keyword>
<sequence length="142" mass="15951">MKREQVAEQAMFFSWGVSLIATAGSLFFSEVLKYIPCDLCWYQRILMYPLIILLGIASAKKDYKMSMYALVLSLIGGAISLYHYLVQKVPALHDLGNACGIVPCNTDYINWFGFITIPFLALIGFTLISILQVIVMKNAKEI</sequence>
<evidence type="ECO:0000256" key="8">
    <source>
        <dbReference type="ARBA" id="ARBA00023136"/>
    </source>
</evidence>
<keyword evidence="11" id="KW-0676">Redox-active center</keyword>
<reference evidence="15" key="1">
    <citation type="submission" date="2015-07" db="EMBL/GenBank/DDBJ databases">
        <title>Genome sequencing project for genomic taxonomy and phylogenomics of Bacillus-like bacteria.</title>
        <authorList>
            <person name="Liu B."/>
            <person name="Wang J."/>
            <person name="Zhu Y."/>
            <person name="Liu G."/>
            <person name="Chen Q."/>
            <person name="Chen Z."/>
            <person name="Lan J."/>
            <person name="Che J."/>
            <person name="Ge C."/>
            <person name="Shi H."/>
            <person name="Pan Z."/>
            <person name="Liu X."/>
        </authorList>
    </citation>
    <scope>NUCLEOTIDE SEQUENCE [LARGE SCALE GENOMIC DNA]</scope>
    <source>
        <strain evidence="15">DSM 9887</strain>
    </source>
</reference>
<dbReference type="Pfam" id="PF02600">
    <property type="entry name" value="DsbB"/>
    <property type="match status" value="1"/>
</dbReference>
<evidence type="ECO:0000256" key="11">
    <source>
        <dbReference type="ARBA" id="ARBA00023284"/>
    </source>
</evidence>
<keyword evidence="5" id="KW-0249">Electron transport</keyword>
<dbReference type="OrthoDB" id="158402at2"/>
<dbReference type="Gene3D" id="1.20.1550.10">
    <property type="entry name" value="DsbB-like"/>
    <property type="match status" value="1"/>
</dbReference>
<comment type="similarity">
    <text evidence="2">Belongs to the DsbB family. BdbC subfamily.</text>
</comment>
<dbReference type="AlphaFoldDB" id="A0A0K9YZE8"/>
<evidence type="ECO:0000313" key="16">
    <source>
        <dbReference type="Proteomes" id="UP000319578"/>
    </source>
</evidence>
<evidence type="ECO:0000256" key="5">
    <source>
        <dbReference type="ARBA" id="ARBA00022982"/>
    </source>
</evidence>
<evidence type="ECO:0000313" key="14">
    <source>
        <dbReference type="EMBL" id="KNB74002.1"/>
    </source>
</evidence>
<name>A0A0K9YZE8_9BACL</name>
<keyword evidence="6 12" id="KW-1133">Transmembrane helix</keyword>
<feature type="transmembrane region" description="Helical" evidence="12">
    <location>
        <begin position="12"/>
        <end position="29"/>
    </location>
</feature>
<reference evidence="14" key="2">
    <citation type="submission" date="2015-07" db="EMBL/GenBank/DDBJ databases">
        <title>MeaNS - Measles Nucleotide Surveillance Program.</title>
        <authorList>
            <person name="Tran T."/>
            <person name="Druce J."/>
        </authorList>
    </citation>
    <scope>NUCLEOTIDE SEQUENCE</scope>
    <source>
        <strain evidence="14">DSM 9887</strain>
    </source>
</reference>
<keyword evidence="4 12" id="KW-0812">Transmembrane</keyword>
<dbReference type="RefSeq" id="WP_049738016.1">
    <property type="nucleotide sequence ID" value="NZ_BJON01000029.1"/>
</dbReference>
<keyword evidence="3" id="KW-0813">Transport</keyword>
<evidence type="ECO:0000313" key="13">
    <source>
        <dbReference type="EMBL" id="GED72377.1"/>
    </source>
</evidence>
<evidence type="ECO:0000313" key="15">
    <source>
        <dbReference type="Proteomes" id="UP000036834"/>
    </source>
</evidence>
<comment type="subcellular location">
    <subcellularLocation>
        <location evidence="1">Membrane</location>
        <topology evidence="1">Multi-pass membrane protein</topology>
    </subcellularLocation>
</comment>
<evidence type="ECO:0000256" key="9">
    <source>
        <dbReference type="ARBA" id="ARBA00023157"/>
    </source>
</evidence>
<reference evidence="13 16" key="3">
    <citation type="submission" date="2019-06" db="EMBL/GenBank/DDBJ databases">
        <title>Whole genome shotgun sequence of Brevibacillus reuszeri NBRC 15719.</title>
        <authorList>
            <person name="Hosoyama A."/>
            <person name="Uohara A."/>
            <person name="Ohji S."/>
            <person name="Ichikawa N."/>
        </authorList>
    </citation>
    <scope>NUCLEOTIDE SEQUENCE [LARGE SCALE GENOMIC DNA]</scope>
    <source>
        <strain evidence="13 16">NBRC 15719</strain>
    </source>
</reference>
<dbReference type="InterPro" id="IPR012187">
    <property type="entry name" value="Disulphide_bond_form_BdbC"/>
</dbReference>
<evidence type="ECO:0000256" key="4">
    <source>
        <dbReference type="ARBA" id="ARBA00022692"/>
    </source>
</evidence>
<organism evidence="14 15">
    <name type="scientific">Brevibacillus reuszeri</name>
    <dbReference type="NCBI Taxonomy" id="54915"/>
    <lineage>
        <taxon>Bacteria</taxon>
        <taxon>Bacillati</taxon>
        <taxon>Bacillota</taxon>
        <taxon>Bacilli</taxon>
        <taxon>Bacillales</taxon>
        <taxon>Paenibacillaceae</taxon>
        <taxon>Brevibacillus</taxon>
    </lineage>
</organism>
<dbReference type="SUPFAM" id="SSF158442">
    <property type="entry name" value="DsbB-like"/>
    <property type="match status" value="1"/>
</dbReference>
<dbReference type="Proteomes" id="UP000319578">
    <property type="component" value="Unassembled WGS sequence"/>
</dbReference>
<dbReference type="Proteomes" id="UP000036834">
    <property type="component" value="Unassembled WGS sequence"/>
</dbReference>
<protein>
    <submittedName>
        <fullName evidence="13">Disulfide formation protein</fullName>
    </submittedName>
    <submittedName>
        <fullName evidence="14">Disulfide oxidoreductase</fullName>
    </submittedName>
</protein>
<dbReference type="PANTHER" id="PTHR43469:SF1">
    <property type="entry name" value="SPBETA PROPHAGE-DERIVED DISULFIDE BOND FORMATION PROTEIN B"/>
    <property type="match status" value="1"/>
</dbReference>
<keyword evidence="16" id="KW-1185">Reference proteome</keyword>
<keyword evidence="10" id="KW-0143">Chaperone</keyword>
<dbReference type="InterPro" id="IPR003752">
    <property type="entry name" value="DiS_bond_form_DsbB/BdbC"/>
</dbReference>
<evidence type="ECO:0000256" key="10">
    <source>
        <dbReference type="ARBA" id="ARBA00023186"/>
    </source>
</evidence>
<dbReference type="InterPro" id="IPR023380">
    <property type="entry name" value="DsbB-like_sf"/>
</dbReference>
<evidence type="ECO:0000256" key="6">
    <source>
        <dbReference type="ARBA" id="ARBA00022989"/>
    </source>
</evidence>